<dbReference type="PROSITE" id="PS51819">
    <property type="entry name" value="VOC"/>
    <property type="match status" value="1"/>
</dbReference>
<evidence type="ECO:0000313" key="3">
    <source>
        <dbReference type="Proteomes" id="UP001589590"/>
    </source>
</evidence>
<dbReference type="SUPFAM" id="SSF54593">
    <property type="entry name" value="Glyoxalase/Bleomycin resistance protein/Dihydroxybiphenyl dioxygenase"/>
    <property type="match status" value="1"/>
</dbReference>
<dbReference type="Pfam" id="PF00903">
    <property type="entry name" value="Glyoxalase"/>
    <property type="match status" value="1"/>
</dbReference>
<dbReference type="Proteomes" id="UP001589590">
    <property type="component" value="Unassembled WGS sequence"/>
</dbReference>
<reference evidence="2 3" key="1">
    <citation type="submission" date="2024-09" db="EMBL/GenBank/DDBJ databases">
        <authorList>
            <person name="Sun Q."/>
            <person name="Mori K."/>
        </authorList>
    </citation>
    <scope>NUCLEOTIDE SEQUENCE [LARGE SCALE GENOMIC DNA]</scope>
    <source>
        <strain evidence="2 3">CECT 8300</strain>
    </source>
</reference>
<evidence type="ECO:0000259" key="1">
    <source>
        <dbReference type="PROSITE" id="PS51819"/>
    </source>
</evidence>
<dbReference type="InterPro" id="IPR004360">
    <property type="entry name" value="Glyas_Fos-R_dOase_dom"/>
</dbReference>
<keyword evidence="3" id="KW-1185">Reference proteome</keyword>
<proteinExistence type="predicted"/>
<accession>A0ABV5GXM2</accession>
<dbReference type="InterPro" id="IPR029068">
    <property type="entry name" value="Glyas_Bleomycin-R_OHBP_Dase"/>
</dbReference>
<evidence type="ECO:0000313" key="2">
    <source>
        <dbReference type="EMBL" id="MFB9104415.1"/>
    </source>
</evidence>
<dbReference type="Gene3D" id="3.10.180.10">
    <property type="entry name" value="2,3-Dihydroxybiphenyl 1,2-Dioxygenase, domain 1"/>
    <property type="match status" value="1"/>
</dbReference>
<sequence length="222" mass="25404">MKIKELTLFTNQIEKQKQFYKNVLGFNILLDSKEKVTFKTGDGMLSFQFKQSVKPAHFAFNIPSNKVEEALLWLQKRVVILPDGDQQISNFEKWNAKAIYFYDADNNIVEFIARADLNQISSEAFSSKSILSISEIGLPTEDIKTVFQSISNIKSIPVFDGDFNRFCALGNHEGLFILINKTVKTWHPTQEVPHTADFIVKGDYNFSFINNEVIPTNRNIVI</sequence>
<organism evidence="2 3">
    <name type="scientific">Algibacter miyuki</name>
    <dbReference type="NCBI Taxonomy" id="1306933"/>
    <lineage>
        <taxon>Bacteria</taxon>
        <taxon>Pseudomonadati</taxon>
        <taxon>Bacteroidota</taxon>
        <taxon>Flavobacteriia</taxon>
        <taxon>Flavobacteriales</taxon>
        <taxon>Flavobacteriaceae</taxon>
        <taxon>Algibacter</taxon>
    </lineage>
</organism>
<dbReference type="InterPro" id="IPR037523">
    <property type="entry name" value="VOC_core"/>
</dbReference>
<feature type="domain" description="VOC" evidence="1">
    <location>
        <begin position="2"/>
        <end position="114"/>
    </location>
</feature>
<comment type="caution">
    <text evidence="2">The sequence shown here is derived from an EMBL/GenBank/DDBJ whole genome shotgun (WGS) entry which is preliminary data.</text>
</comment>
<protein>
    <submittedName>
        <fullName evidence="2">VOC family protein</fullName>
    </submittedName>
</protein>
<gene>
    <name evidence="2" type="ORF">ACFFU1_05880</name>
</gene>
<name>A0ABV5GXM2_9FLAO</name>
<dbReference type="RefSeq" id="WP_290271091.1">
    <property type="nucleotide sequence ID" value="NZ_JAUFQP010000010.1"/>
</dbReference>
<dbReference type="EMBL" id="JBHMFA010000004">
    <property type="protein sequence ID" value="MFB9104415.1"/>
    <property type="molecule type" value="Genomic_DNA"/>
</dbReference>